<gene>
    <name evidence="1" type="ORF">O6H91_07G069500</name>
</gene>
<organism evidence="1 2">
    <name type="scientific">Diphasiastrum complanatum</name>
    <name type="common">Issler's clubmoss</name>
    <name type="synonym">Lycopodium complanatum</name>
    <dbReference type="NCBI Taxonomy" id="34168"/>
    <lineage>
        <taxon>Eukaryota</taxon>
        <taxon>Viridiplantae</taxon>
        <taxon>Streptophyta</taxon>
        <taxon>Embryophyta</taxon>
        <taxon>Tracheophyta</taxon>
        <taxon>Lycopodiopsida</taxon>
        <taxon>Lycopodiales</taxon>
        <taxon>Lycopodiaceae</taxon>
        <taxon>Lycopodioideae</taxon>
        <taxon>Diphasiastrum</taxon>
    </lineage>
</organism>
<protein>
    <submittedName>
        <fullName evidence="1">Uncharacterized protein</fullName>
    </submittedName>
</protein>
<dbReference type="EMBL" id="CM055098">
    <property type="protein sequence ID" value="KAJ7549793.1"/>
    <property type="molecule type" value="Genomic_DNA"/>
</dbReference>
<dbReference type="Proteomes" id="UP001162992">
    <property type="component" value="Chromosome 7"/>
</dbReference>
<proteinExistence type="predicted"/>
<reference evidence="2" key="1">
    <citation type="journal article" date="2024" name="Proc. Natl. Acad. Sci. U.S.A.">
        <title>Extraordinary preservation of gene collinearity over three hundred million years revealed in homosporous lycophytes.</title>
        <authorList>
            <person name="Li C."/>
            <person name="Wickell D."/>
            <person name="Kuo L.Y."/>
            <person name="Chen X."/>
            <person name="Nie B."/>
            <person name="Liao X."/>
            <person name="Peng D."/>
            <person name="Ji J."/>
            <person name="Jenkins J."/>
            <person name="Williams M."/>
            <person name="Shu S."/>
            <person name="Plott C."/>
            <person name="Barry K."/>
            <person name="Rajasekar S."/>
            <person name="Grimwood J."/>
            <person name="Han X."/>
            <person name="Sun S."/>
            <person name="Hou Z."/>
            <person name="He W."/>
            <person name="Dai G."/>
            <person name="Sun C."/>
            <person name="Schmutz J."/>
            <person name="Leebens-Mack J.H."/>
            <person name="Li F.W."/>
            <person name="Wang L."/>
        </authorList>
    </citation>
    <scope>NUCLEOTIDE SEQUENCE [LARGE SCALE GENOMIC DNA]</scope>
    <source>
        <strain evidence="2">cv. PW_Plant_1</strain>
    </source>
</reference>
<comment type="caution">
    <text evidence="1">The sequence shown here is derived from an EMBL/GenBank/DDBJ whole genome shotgun (WGS) entry which is preliminary data.</text>
</comment>
<evidence type="ECO:0000313" key="1">
    <source>
        <dbReference type="EMBL" id="KAJ7549793.1"/>
    </source>
</evidence>
<keyword evidence="2" id="KW-1185">Reference proteome</keyword>
<evidence type="ECO:0000313" key="2">
    <source>
        <dbReference type="Proteomes" id="UP001162992"/>
    </source>
</evidence>
<name>A0ACC2D662_DIPCM</name>
<accession>A0ACC2D662</accession>
<sequence>MSSNNTTDLASQTIGKLGITYGIAIAVGIVVMVSTIMLASYICVRIQGRRQSIVSDQRFRATGTGGHLQYQNNAGEWVIGGLDEATLEAYPKIVFSPLHPLPHAEATSCSICLSDYKEEELLKLLPDCRHVFHAQCIDSWLLLHATCPMCRSSPLPTPLQTTPISTPLSEFIPLARNLLQNHTSQSPSTTSM</sequence>